<evidence type="ECO:0000313" key="3">
    <source>
        <dbReference type="Proteomes" id="UP000245728"/>
    </source>
</evidence>
<feature type="transmembrane region" description="Helical" evidence="1">
    <location>
        <begin position="21"/>
        <end position="40"/>
    </location>
</feature>
<organism evidence="2 3">
    <name type="scientific">Saliniradius amylolyticus</name>
    <dbReference type="NCBI Taxonomy" id="2183582"/>
    <lineage>
        <taxon>Bacteria</taxon>
        <taxon>Pseudomonadati</taxon>
        <taxon>Pseudomonadota</taxon>
        <taxon>Gammaproteobacteria</taxon>
        <taxon>Alteromonadales</taxon>
        <taxon>Alteromonadaceae</taxon>
        <taxon>Saliniradius</taxon>
    </lineage>
</organism>
<protein>
    <submittedName>
        <fullName evidence="2">Uncharacterized protein</fullName>
    </submittedName>
</protein>
<keyword evidence="1" id="KW-0472">Membrane</keyword>
<sequence length="81" mass="8850">MLIYSLASYVVLIVLRNKLASSIYLVAAGIMLALDGYTLYSMHFRQGGGSTAALVLFYLPTVKLLLVLPLAFVVSKVRKVN</sequence>
<accession>A0A2S2E3Y1</accession>
<dbReference type="EMBL" id="CP029347">
    <property type="protein sequence ID" value="AWL12222.1"/>
    <property type="molecule type" value="Genomic_DNA"/>
</dbReference>
<name>A0A2S2E3Y1_9ALTE</name>
<dbReference type="KEGG" id="salh:HMF8227_01749"/>
<keyword evidence="3" id="KW-1185">Reference proteome</keyword>
<proteinExistence type="predicted"/>
<keyword evidence="1" id="KW-1133">Transmembrane helix</keyword>
<gene>
    <name evidence="2" type="ORF">HMF8227_01749</name>
</gene>
<dbReference type="AlphaFoldDB" id="A0A2S2E3Y1"/>
<keyword evidence="1" id="KW-0812">Transmembrane</keyword>
<dbReference type="Proteomes" id="UP000245728">
    <property type="component" value="Chromosome"/>
</dbReference>
<evidence type="ECO:0000256" key="1">
    <source>
        <dbReference type="SAM" id="Phobius"/>
    </source>
</evidence>
<dbReference type="RefSeq" id="WP_162558552.1">
    <property type="nucleotide sequence ID" value="NZ_CP029347.1"/>
</dbReference>
<feature type="transmembrane region" description="Helical" evidence="1">
    <location>
        <begin position="52"/>
        <end position="74"/>
    </location>
</feature>
<evidence type="ECO:0000313" key="2">
    <source>
        <dbReference type="EMBL" id="AWL12222.1"/>
    </source>
</evidence>
<reference evidence="2 3" key="1">
    <citation type="submission" date="2018-05" db="EMBL/GenBank/DDBJ databases">
        <title>Salinimonas sp. HMF8227 Genome sequencing and assembly.</title>
        <authorList>
            <person name="Kang H."/>
            <person name="Kang J."/>
            <person name="Cha I."/>
            <person name="Kim H."/>
            <person name="Joh K."/>
        </authorList>
    </citation>
    <scope>NUCLEOTIDE SEQUENCE [LARGE SCALE GENOMIC DNA]</scope>
    <source>
        <strain evidence="2 3">HMF8227</strain>
    </source>
</reference>